<dbReference type="InterPro" id="IPR018535">
    <property type="entry name" value="DUF1996"/>
</dbReference>
<feature type="chain" id="PRO_5004022398" description="WSC domain-containing protein" evidence="2">
    <location>
        <begin position="23"/>
        <end position="823"/>
    </location>
</feature>
<evidence type="ECO:0000313" key="5">
    <source>
        <dbReference type="Proteomes" id="UP000016930"/>
    </source>
</evidence>
<organism evidence="4 5">
    <name type="scientific">Ceriporiopsis subvermispora (strain B)</name>
    <name type="common">White-rot fungus</name>
    <name type="synonym">Gelatoporia subvermispora</name>
    <dbReference type="NCBI Taxonomy" id="914234"/>
    <lineage>
        <taxon>Eukaryota</taxon>
        <taxon>Fungi</taxon>
        <taxon>Dikarya</taxon>
        <taxon>Basidiomycota</taxon>
        <taxon>Agaricomycotina</taxon>
        <taxon>Agaricomycetes</taxon>
        <taxon>Polyporales</taxon>
        <taxon>Gelatoporiaceae</taxon>
        <taxon>Gelatoporia</taxon>
    </lineage>
</organism>
<evidence type="ECO:0000259" key="3">
    <source>
        <dbReference type="PROSITE" id="PS51212"/>
    </source>
</evidence>
<dbReference type="STRING" id="914234.M2P9R2"/>
<dbReference type="SMART" id="SM00321">
    <property type="entry name" value="WSC"/>
    <property type="match status" value="3"/>
</dbReference>
<protein>
    <recommendedName>
        <fullName evidence="3">WSC domain-containing protein</fullName>
    </recommendedName>
</protein>
<dbReference type="InterPro" id="IPR002889">
    <property type="entry name" value="WSC_carb-bd"/>
</dbReference>
<dbReference type="PANTHER" id="PTHR43662:SF3">
    <property type="entry name" value="DOMAIN PROTEIN, PUTATIVE (AFU_ORTHOLOGUE AFUA_6G11970)-RELATED"/>
    <property type="match status" value="1"/>
</dbReference>
<feature type="domain" description="WSC" evidence="3">
    <location>
        <begin position="511"/>
        <end position="604"/>
    </location>
</feature>
<evidence type="ECO:0000256" key="2">
    <source>
        <dbReference type="SAM" id="SignalP"/>
    </source>
</evidence>
<feature type="region of interest" description="Disordered" evidence="1">
    <location>
        <begin position="670"/>
        <end position="697"/>
    </location>
</feature>
<dbReference type="EMBL" id="KB445812">
    <property type="protein sequence ID" value="EMD32204.1"/>
    <property type="molecule type" value="Genomic_DNA"/>
</dbReference>
<reference evidence="4 5" key="1">
    <citation type="journal article" date="2012" name="Proc. Natl. Acad. Sci. U.S.A.">
        <title>Comparative genomics of Ceriporiopsis subvermispora and Phanerochaete chrysosporium provide insight into selective ligninolysis.</title>
        <authorList>
            <person name="Fernandez-Fueyo E."/>
            <person name="Ruiz-Duenas F.J."/>
            <person name="Ferreira P."/>
            <person name="Floudas D."/>
            <person name="Hibbett D.S."/>
            <person name="Canessa P."/>
            <person name="Larrondo L.F."/>
            <person name="James T.Y."/>
            <person name="Seelenfreund D."/>
            <person name="Lobos S."/>
            <person name="Polanco R."/>
            <person name="Tello M."/>
            <person name="Honda Y."/>
            <person name="Watanabe T."/>
            <person name="Watanabe T."/>
            <person name="Ryu J.S."/>
            <person name="Kubicek C.P."/>
            <person name="Schmoll M."/>
            <person name="Gaskell J."/>
            <person name="Hammel K.E."/>
            <person name="St John F.J."/>
            <person name="Vanden Wymelenberg A."/>
            <person name="Sabat G."/>
            <person name="Splinter BonDurant S."/>
            <person name="Syed K."/>
            <person name="Yadav J.S."/>
            <person name="Doddapaneni H."/>
            <person name="Subramanian V."/>
            <person name="Lavin J.L."/>
            <person name="Oguiza J.A."/>
            <person name="Perez G."/>
            <person name="Pisabarro A.G."/>
            <person name="Ramirez L."/>
            <person name="Santoyo F."/>
            <person name="Master E."/>
            <person name="Coutinho P.M."/>
            <person name="Henrissat B."/>
            <person name="Lombard V."/>
            <person name="Magnuson J.K."/>
            <person name="Kuees U."/>
            <person name="Hori C."/>
            <person name="Igarashi K."/>
            <person name="Samejima M."/>
            <person name="Held B.W."/>
            <person name="Barry K.W."/>
            <person name="LaButti K.M."/>
            <person name="Lapidus A."/>
            <person name="Lindquist E.A."/>
            <person name="Lucas S.M."/>
            <person name="Riley R."/>
            <person name="Salamov A.A."/>
            <person name="Hoffmeister D."/>
            <person name="Schwenk D."/>
            <person name="Hadar Y."/>
            <person name="Yarden O."/>
            <person name="de Vries R.P."/>
            <person name="Wiebenga A."/>
            <person name="Stenlid J."/>
            <person name="Eastwood D."/>
            <person name="Grigoriev I.V."/>
            <person name="Berka R.M."/>
            <person name="Blanchette R.A."/>
            <person name="Kersten P."/>
            <person name="Martinez A.T."/>
            <person name="Vicuna R."/>
            <person name="Cullen D."/>
        </authorList>
    </citation>
    <scope>NUCLEOTIDE SEQUENCE [LARGE SCALE GENOMIC DNA]</scope>
    <source>
        <strain evidence="4 5">B</strain>
    </source>
</reference>
<name>M2P9R2_CERS8</name>
<feature type="domain" description="WSC" evidence="3">
    <location>
        <begin position="706"/>
        <end position="798"/>
    </location>
</feature>
<feature type="signal peptide" evidence="2">
    <location>
        <begin position="1"/>
        <end position="22"/>
    </location>
</feature>
<sequence>MRFSPTLRASLTLSSLVAFADAYWIFGGTQPLVTTRLDPVVDSGTLGGHVHVVAGGSNFGPTYDYDTQIQSKCSTITVQKDLSNYWAPQLYYHDQSTGELTAMPSSFNIYYLPRAGPANESIMAFPAGLRMIAGDTNEHMNTYNASSFADQAISYMCLDYNNDHTGDPDWAERPDFFDHTCPDGLRAQIFFPSCWDGVNLDSSDHKSHMAYPIQNYNSGDCPDSHPVHLVSLFYEMFVSVDQFPYNGNGTWVYANGDTTGRGLHGDFVNGWADIDLLQNAIDNCGDANGQVSACPPLQAEVDQNAASACEYTGLIVDEEVGLNGPITTLPGCNPLWDGTGTKPACPDDASPGLIDAETPLPTGWSDIGCIAEGTNGRAFTGASTTSPNMTRATCAEFCDSKGFSLAGAEFGDECYCDNTFQNGASNTTVTWSECSNKCAGNSLQDCGGPQRLSLMYNPTPGNAQIVSQTPIVPSGAPTAAPTVASVAGSSAISSAAPATSSAAVAPAVPAGWSASGCVSDNGARTLNGFSFTTDTMTPGTCASTCASKGFSMAGIEYGQECYCGNSFANGGGSTLAASSCNMACSGDASSTCGGSWALSLYSDSSSISASLPNSGSSSPSSAAVSSALPSSAPAPSSVAVSSAPAVSASASPTSALLIAVPSAASASAAAPSMPASAPSMPASAPSSASTPVPSGSANSTVNLPAGWSAAGCVSDTLQRTLNRDAYTGTTMTVASCVAHCDSLGWSMAGLEYSRECYCGDSFVNGGGNPLPDSSCDMVCPTDGNSCGGPLALNVYTKASASTAARRNLKARHFGRRHGSGNFF</sequence>
<keyword evidence="5" id="KW-1185">Reference proteome</keyword>
<proteinExistence type="predicted"/>
<accession>M2P9R2</accession>
<dbReference type="PROSITE" id="PS51212">
    <property type="entry name" value="WSC"/>
    <property type="match status" value="3"/>
</dbReference>
<evidence type="ECO:0000256" key="1">
    <source>
        <dbReference type="SAM" id="MobiDB-lite"/>
    </source>
</evidence>
<feature type="domain" description="WSC" evidence="3">
    <location>
        <begin position="363"/>
        <end position="458"/>
    </location>
</feature>
<dbReference type="AlphaFoldDB" id="M2P9R2"/>
<dbReference type="Pfam" id="PF01822">
    <property type="entry name" value="WSC"/>
    <property type="match status" value="3"/>
</dbReference>
<gene>
    <name evidence="4" type="ORF">CERSUDRAFT_118834</name>
</gene>
<dbReference type="OrthoDB" id="74764at2759"/>
<dbReference type="Pfam" id="PF09362">
    <property type="entry name" value="DUF1996"/>
    <property type="match status" value="1"/>
</dbReference>
<dbReference type="PANTHER" id="PTHR43662">
    <property type="match status" value="1"/>
</dbReference>
<dbReference type="HOGENOM" id="CLU_014722_3_1_1"/>
<evidence type="ECO:0000313" key="4">
    <source>
        <dbReference type="EMBL" id="EMD32204.1"/>
    </source>
</evidence>
<dbReference type="Proteomes" id="UP000016930">
    <property type="component" value="Unassembled WGS sequence"/>
</dbReference>
<keyword evidence="2" id="KW-0732">Signal</keyword>